<dbReference type="Proteomes" id="UP000492821">
    <property type="component" value="Unassembled WGS sequence"/>
</dbReference>
<reference evidence="5" key="2">
    <citation type="submission" date="2020-10" db="UniProtKB">
        <authorList>
            <consortium name="WormBaseParasite"/>
        </authorList>
    </citation>
    <scope>IDENTIFICATION</scope>
</reference>
<evidence type="ECO:0000256" key="2">
    <source>
        <dbReference type="SAM" id="Phobius"/>
    </source>
</evidence>
<proteinExistence type="predicted"/>
<feature type="transmembrane region" description="Helical" evidence="2">
    <location>
        <begin position="255"/>
        <end position="277"/>
    </location>
</feature>
<keyword evidence="4" id="KW-1185">Reference proteome</keyword>
<evidence type="ECO:0000313" key="4">
    <source>
        <dbReference type="Proteomes" id="UP000492821"/>
    </source>
</evidence>
<feature type="signal peptide" evidence="3">
    <location>
        <begin position="1"/>
        <end position="23"/>
    </location>
</feature>
<feature type="region of interest" description="Disordered" evidence="1">
    <location>
        <begin position="287"/>
        <end position="308"/>
    </location>
</feature>
<feature type="compositionally biased region" description="Polar residues" evidence="1">
    <location>
        <begin position="293"/>
        <end position="302"/>
    </location>
</feature>
<feature type="chain" id="PRO_5028866781" evidence="3">
    <location>
        <begin position="24"/>
        <end position="308"/>
    </location>
</feature>
<organism evidence="4 5">
    <name type="scientific">Panagrellus redivivus</name>
    <name type="common">Microworm</name>
    <dbReference type="NCBI Taxonomy" id="6233"/>
    <lineage>
        <taxon>Eukaryota</taxon>
        <taxon>Metazoa</taxon>
        <taxon>Ecdysozoa</taxon>
        <taxon>Nematoda</taxon>
        <taxon>Chromadorea</taxon>
        <taxon>Rhabditida</taxon>
        <taxon>Tylenchina</taxon>
        <taxon>Panagrolaimomorpha</taxon>
        <taxon>Panagrolaimoidea</taxon>
        <taxon>Panagrolaimidae</taxon>
        <taxon>Panagrellus</taxon>
    </lineage>
</organism>
<accession>A0A7E4V9W6</accession>
<evidence type="ECO:0000256" key="3">
    <source>
        <dbReference type="SAM" id="SignalP"/>
    </source>
</evidence>
<keyword evidence="2" id="KW-1133">Transmembrane helix</keyword>
<name>A0A7E4V9W6_PANRE</name>
<dbReference type="WBParaSite" id="Pan_g17792.t1">
    <property type="protein sequence ID" value="Pan_g17792.t1"/>
    <property type="gene ID" value="Pan_g17792"/>
</dbReference>
<keyword evidence="3" id="KW-0732">Signal</keyword>
<evidence type="ECO:0000256" key="1">
    <source>
        <dbReference type="SAM" id="MobiDB-lite"/>
    </source>
</evidence>
<protein>
    <submittedName>
        <fullName evidence="5">Lectin_legB domain-containing protein</fullName>
    </submittedName>
</protein>
<reference evidence="4" key="1">
    <citation type="journal article" date="2013" name="Genetics">
        <title>The draft genome and transcriptome of Panagrellus redivivus are shaped by the harsh demands of a free-living lifestyle.</title>
        <authorList>
            <person name="Srinivasan J."/>
            <person name="Dillman A.R."/>
            <person name="Macchietto M.G."/>
            <person name="Heikkinen L."/>
            <person name="Lakso M."/>
            <person name="Fracchia K.M."/>
            <person name="Antoshechkin I."/>
            <person name="Mortazavi A."/>
            <person name="Wong G."/>
            <person name="Sternberg P.W."/>
        </authorList>
    </citation>
    <scope>NUCLEOTIDE SEQUENCE [LARGE SCALE GENOMIC DNA]</scope>
    <source>
        <strain evidence="4">MT8872</strain>
    </source>
</reference>
<sequence>MLSPRYSTIVLPFLFSLFTSATASQKAFKEPLIEVYEGQNWLYSENNVLFFTNTTDAKTKETHFTTTLLTKGVGQRFTGGNGGVFDGYVLFPLNQTAIFTVFCNRRALGTDNLRFIFGDEKGNFEVGIEMIFKGRDEWFFAHEDRIYGRLIDSWEKGAVNVTFSPDEVRITSFDVDHSVKQNLISLSRRYNLFNIVLAWDVESVCTIKFANNTHYAIPTQAHKDPAPINNSTTTEVPIENTTEADVADAWAMPPAVLPVAILLWIILLGVAIGLGVLHRLHAERRDSKKAVSPSEQMNTVEAQNEDVF</sequence>
<dbReference type="AlphaFoldDB" id="A0A7E4V9W6"/>
<keyword evidence="2" id="KW-0812">Transmembrane</keyword>
<evidence type="ECO:0000313" key="5">
    <source>
        <dbReference type="WBParaSite" id="Pan_g17792.t1"/>
    </source>
</evidence>
<keyword evidence="2" id="KW-0472">Membrane</keyword>